<keyword evidence="3" id="KW-1185">Reference proteome</keyword>
<proteinExistence type="predicted"/>
<evidence type="ECO:0000313" key="3">
    <source>
        <dbReference type="Proteomes" id="UP000026915"/>
    </source>
</evidence>
<dbReference type="Proteomes" id="UP000026915">
    <property type="component" value="Chromosome 5"/>
</dbReference>
<dbReference type="Pfam" id="PF22936">
    <property type="entry name" value="Pol_BBD"/>
    <property type="match status" value="1"/>
</dbReference>
<gene>
    <name evidence="2" type="ORF">TCM_024962</name>
</gene>
<name>A0A061F4U9_THECC</name>
<dbReference type="Gramene" id="EOY09554">
    <property type="protein sequence ID" value="EOY09554"/>
    <property type="gene ID" value="TCM_024962"/>
</dbReference>
<dbReference type="EMBL" id="CM001883">
    <property type="protein sequence ID" value="EOY09554.1"/>
    <property type="molecule type" value="Genomic_DNA"/>
</dbReference>
<dbReference type="InterPro" id="IPR054722">
    <property type="entry name" value="PolX-like_BBD"/>
</dbReference>
<evidence type="ECO:0000259" key="1">
    <source>
        <dbReference type="Pfam" id="PF22936"/>
    </source>
</evidence>
<sequence>MTGNSNLFFTFQSHTTSSNVTLADGSTFYVLGSGTINPTPSISLSNVLNLPKFSFNLISVSKLTSALNCCISFFPNFCLFQDLTTKRIIGTGRESEGLYYLDT</sequence>
<feature type="domain" description="Retrovirus-related Pol polyprotein from transposon TNT 1-94-like beta-barrel" evidence="1">
    <location>
        <begin position="1"/>
        <end position="65"/>
    </location>
</feature>
<dbReference type="HOGENOM" id="CLU_2337541_0_0_1"/>
<dbReference type="AlphaFoldDB" id="A0A061F4U9"/>
<organism evidence="2 3">
    <name type="scientific">Theobroma cacao</name>
    <name type="common">Cacao</name>
    <name type="synonym">Cocoa</name>
    <dbReference type="NCBI Taxonomy" id="3641"/>
    <lineage>
        <taxon>Eukaryota</taxon>
        <taxon>Viridiplantae</taxon>
        <taxon>Streptophyta</taxon>
        <taxon>Embryophyta</taxon>
        <taxon>Tracheophyta</taxon>
        <taxon>Spermatophyta</taxon>
        <taxon>Magnoliopsida</taxon>
        <taxon>eudicotyledons</taxon>
        <taxon>Gunneridae</taxon>
        <taxon>Pentapetalae</taxon>
        <taxon>rosids</taxon>
        <taxon>malvids</taxon>
        <taxon>Malvales</taxon>
        <taxon>Malvaceae</taxon>
        <taxon>Byttnerioideae</taxon>
        <taxon>Theobroma</taxon>
    </lineage>
</organism>
<dbReference type="InParanoid" id="A0A061F4U9"/>
<evidence type="ECO:0000313" key="2">
    <source>
        <dbReference type="EMBL" id="EOY09554.1"/>
    </source>
</evidence>
<dbReference type="OMA" id="SALNCCI"/>
<accession>A0A061F4U9</accession>
<protein>
    <recommendedName>
        <fullName evidence="1">Retrovirus-related Pol polyprotein from transposon TNT 1-94-like beta-barrel domain-containing protein</fullName>
    </recommendedName>
</protein>
<dbReference type="eggNOG" id="KOG0017">
    <property type="taxonomic scope" value="Eukaryota"/>
</dbReference>
<reference evidence="2 3" key="1">
    <citation type="journal article" date="2013" name="Genome Biol.">
        <title>The genome sequence of the most widely cultivated cacao type and its use to identify candidate genes regulating pod color.</title>
        <authorList>
            <person name="Motamayor J.C."/>
            <person name="Mockaitis K."/>
            <person name="Schmutz J."/>
            <person name="Haiminen N."/>
            <person name="Iii D.L."/>
            <person name="Cornejo O."/>
            <person name="Findley S.D."/>
            <person name="Zheng P."/>
            <person name="Utro F."/>
            <person name="Royaert S."/>
            <person name="Saski C."/>
            <person name="Jenkins J."/>
            <person name="Podicheti R."/>
            <person name="Zhao M."/>
            <person name="Scheffler B.E."/>
            <person name="Stack J.C."/>
            <person name="Feltus F.A."/>
            <person name="Mustiga G.M."/>
            <person name="Amores F."/>
            <person name="Phillips W."/>
            <person name="Marelli J.P."/>
            <person name="May G.D."/>
            <person name="Shapiro H."/>
            <person name="Ma J."/>
            <person name="Bustamante C.D."/>
            <person name="Schnell R.J."/>
            <person name="Main D."/>
            <person name="Gilbert D."/>
            <person name="Parida L."/>
            <person name="Kuhn D.N."/>
        </authorList>
    </citation>
    <scope>NUCLEOTIDE SEQUENCE [LARGE SCALE GENOMIC DNA]</scope>
    <source>
        <strain evidence="3">cv. Matina 1-6</strain>
    </source>
</reference>